<dbReference type="InterPro" id="IPR036856">
    <property type="entry name" value="Ald_Oxase/Xan_DH_a/b_sf"/>
</dbReference>
<dbReference type="Pfam" id="PF02738">
    <property type="entry name" value="MoCoBD_1"/>
    <property type="match status" value="1"/>
</dbReference>
<dbReference type="Gene3D" id="3.30.365.10">
    <property type="entry name" value="Aldehyde oxidase/xanthine dehydrogenase, molybdopterin binding domain"/>
    <property type="match status" value="4"/>
</dbReference>
<accession>A0ABQ3V4J5</accession>
<evidence type="ECO:0000259" key="3">
    <source>
        <dbReference type="SMART" id="SM01008"/>
    </source>
</evidence>
<dbReference type="Pfam" id="PF01315">
    <property type="entry name" value="Ald_Xan_dh_C"/>
    <property type="match status" value="1"/>
</dbReference>
<dbReference type="SUPFAM" id="SSF54665">
    <property type="entry name" value="CO dehydrogenase molybdoprotein N-domain-like"/>
    <property type="match status" value="1"/>
</dbReference>
<dbReference type="RefSeq" id="WP_201375852.1">
    <property type="nucleotide sequence ID" value="NZ_BNJG01000003.1"/>
</dbReference>
<reference evidence="4 5" key="1">
    <citation type="journal article" date="2021" name="Int. J. Syst. Evol. Microbiol.">
        <title>Reticulibacter mediterranei gen. nov., sp. nov., within the new family Reticulibacteraceae fam. nov., and Ktedonospora formicarum gen. nov., sp. nov., Ktedonobacter robiniae sp. nov., Dictyobacter formicarum sp. nov. and Dictyobacter arantiisoli sp. nov., belonging to the class Ktedonobacteria.</title>
        <authorList>
            <person name="Yabe S."/>
            <person name="Zheng Y."/>
            <person name="Wang C.M."/>
            <person name="Sakai Y."/>
            <person name="Abe K."/>
            <person name="Yokota A."/>
            <person name="Donadio S."/>
            <person name="Cavaletti L."/>
            <person name="Monciardini P."/>
        </authorList>
    </citation>
    <scope>NUCLEOTIDE SEQUENCE [LARGE SCALE GENOMIC DNA]</scope>
    <source>
        <strain evidence="4 5">SOSP1-30</strain>
    </source>
</reference>
<dbReference type="Proteomes" id="UP000654345">
    <property type="component" value="Unassembled WGS sequence"/>
</dbReference>
<evidence type="ECO:0000313" key="5">
    <source>
        <dbReference type="Proteomes" id="UP000654345"/>
    </source>
</evidence>
<sequence length="818" mass="87845">MGKQDMLAADGLRREDLALITGRAHYVDDIRLPEGRPASLHMAVVRSIYAHAMLGQIDVEAARALPGVVGAFTGEELVSDMPILEPAPMPGLKKPQRRPMALQRVRYVGDPVAVVLAESPALAADARDLVDISYEPLPAVSDPEEALAPGAPLLYEEFGSNIAVQTHASGGDIEAAFAQAEHTTRFRVVNQRIAPSSLEPRGCLFDFDPATGELTAWLSSQSIYRARDTLAHFLHIAREKIHVYNAEVGGGFGSKAGFVGEELVAAALAVRYGRPVKWIESRSENLQAQTQGRGQINYIEAAFQGDGRLLGLRVHTVADLGAFLAAITAMVPHGTAYLLSGPYQVQAIDVQMVGVYTNKVATAPYRGAGRPEAAYILERTLDRIAHILKFDPAEVRQRNFIAANDFPHRTVMGMSYESGNYQAGLERLLTLADYTGWRTKQREQRSQGESKHLLGIGLATFIENSGGSMGPIRPGIPQEAATVRIRSDGTILVQSGVASNGQGHFTAFAQIVAKELNVPMSHVEVQMNDASLPAFGIGTFGSRTTQTSGSAVLLAAQAVREKALQVAARTLEVSPQDLVLEDGQVMVQGVPARVLRLGELARMVEAQPELIEHDAPNPVNGVPIEGLAAWRDFVSPESTFSSGAHLAVVEIDTETGEVKLEAYVAVDDCGRVLNEFLAEAQVHGGVAQGIGQALYEETLYDQEGQFLTSTFMDYAMPFARGIPEIQAAFVETPSPRNPLGVKGVGEGGTIGAPPAVVNAVLDALEPLGIQNIDMPIKPERVWSLIQSAYQGILKDEDPVLPSVFQAEVKASNEAPEFG</sequence>
<keyword evidence="5" id="KW-1185">Reference proteome</keyword>
<dbReference type="PANTHER" id="PTHR11908">
    <property type="entry name" value="XANTHINE DEHYDROGENASE"/>
    <property type="match status" value="1"/>
</dbReference>
<dbReference type="SUPFAM" id="SSF56003">
    <property type="entry name" value="Molybdenum cofactor-binding domain"/>
    <property type="match status" value="1"/>
</dbReference>
<name>A0ABQ3V4J5_9CHLR</name>
<gene>
    <name evidence="4" type="ORF">KSB_81620</name>
</gene>
<keyword evidence="1" id="KW-0500">Molybdenum</keyword>
<dbReference type="InterPro" id="IPR008274">
    <property type="entry name" value="AldOxase/xan_DH_MoCoBD1"/>
</dbReference>
<dbReference type="InterPro" id="IPR037165">
    <property type="entry name" value="AldOxase/xan_DH_Mopterin-bd_sf"/>
</dbReference>
<dbReference type="InterPro" id="IPR016208">
    <property type="entry name" value="Ald_Oxase/xanthine_DH-like"/>
</dbReference>
<dbReference type="InterPro" id="IPR000674">
    <property type="entry name" value="Ald_Oxase/Xan_DH_a/b"/>
</dbReference>
<keyword evidence="2" id="KW-0560">Oxidoreductase</keyword>
<dbReference type="EMBL" id="BNJG01000003">
    <property type="protein sequence ID" value="GHO59687.1"/>
    <property type="molecule type" value="Genomic_DNA"/>
</dbReference>
<feature type="domain" description="Aldehyde oxidase/xanthine dehydrogenase a/b hammerhead" evidence="3">
    <location>
        <begin position="21"/>
        <end position="138"/>
    </location>
</feature>
<dbReference type="SMART" id="SM01008">
    <property type="entry name" value="Ald_Xan_dh_C"/>
    <property type="match status" value="1"/>
</dbReference>
<evidence type="ECO:0000256" key="1">
    <source>
        <dbReference type="ARBA" id="ARBA00022505"/>
    </source>
</evidence>
<dbReference type="PANTHER" id="PTHR11908:SF132">
    <property type="entry name" value="ALDEHYDE OXIDASE 1-RELATED"/>
    <property type="match status" value="1"/>
</dbReference>
<dbReference type="Pfam" id="PF20256">
    <property type="entry name" value="MoCoBD_2"/>
    <property type="match status" value="1"/>
</dbReference>
<organism evidence="4 5">
    <name type="scientific">Ktedonobacter robiniae</name>
    <dbReference type="NCBI Taxonomy" id="2778365"/>
    <lineage>
        <taxon>Bacteria</taxon>
        <taxon>Bacillati</taxon>
        <taxon>Chloroflexota</taxon>
        <taxon>Ktedonobacteria</taxon>
        <taxon>Ktedonobacterales</taxon>
        <taxon>Ktedonobacteraceae</taxon>
        <taxon>Ktedonobacter</taxon>
    </lineage>
</organism>
<dbReference type="InterPro" id="IPR046867">
    <property type="entry name" value="AldOxase/xan_DH_MoCoBD2"/>
</dbReference>
<protein>
    <submittedName>
        <fullName evidence="4">Aldehyde dehydrogenase</fullName>
    </submittedName>
</protein>
<evidence type="ECO:0000313" key="4">
    <source>
        <dbReference type="EMBL" id="GHO59687.1"/>
    </source>
</evidence>
<evidence type="ECO:0000256" key="2">
    <source>
        <dbReference type="ARBA" id="ARBA00023002"/>
    </source>
</evidence>
<comment type="caution">
    <text evidence="4">The sequence shown here is derived from an EMBL/GenBank/DDBJ whole genome shotgun (WGS) entry which is preliminary data.</text>
</comment>
<proteinExistence type="predicted"/>
<dbReference type="Gene3D" id="3.90.1170.50">
    <property type="entry name" value="Aldehyde oxidase/xanthine dehydrogenase, a/b hammerhead"/>
    <property type="match status" value="1"/>
</dbReference>